<feature type="compositionally biased region" description="Basic and acidic residues" evidence="1">
    <location>
        <begin position="1"/>
        <end position="18"/>
    </location>
</feature>
<gene>
    <name evidence="2" type="primary">galM</name>
    <name evidence="2" type="ORF">NCTC10994_01797</name>
</gene>
<evidence type="ECO:0000313" key="2">
    <source>
        <dbReference type="EMBL" id="SQI30892.1"/>
    </source>
</evidence>
<dbReference type="EC" id="5.1.3.3" evidence="2"/>
<accession>A0A2X4U926</accession>
<evidence type="ECO:0000256" key="1">
    <source>
        <dbReference type="SAM" id="MobiDB-lite"/>
    </source>
</evidence>
<name>A0A2X4U926_9NOCA</name>
<reference evidence="2 3" key="1">
    <citation type="submission" date="2018-06" db="EMBL/GenBank/DDBJ databases">
        <authorList>
            <consortium name="Pathogen Informatics"/>
            <person name="Doyle S."/>
        </authorList>
    </citation>
    <scope>NUCLEOTIDE SEQUENCE [LARGE SCALE GENOMIC DNA]</scope>
    <source>
        <strain evidence="2 3">NCTC10994</strain>
    </source>
</reference>
<dbReference type="Pfam" id="PF01263">
    <property type="entry name" value="Aldose_epim"/>
    <property type="match status" value="1"/>
</dbReference>
<dbReference type="InterPro" id="IPR014718">
    <property type="entry name" value="GH-type_carb-bd"/>
</dbReference>
<feature type="region of interest" description="Disordered" evidence="1">
    <location>
        <begin position="1"/>
        <end position="21"/>
    </location>
</feature>
<keyword evidence="2" id="KW-0413">Isomerase</keyword>
<evidence type="ECO:0000313" key="3">
    <source>
        <dbReference type="Proteomes" id="UP000249091"/>
    </source>
</evidence>
<dbReference type="InterPro" id="IPR011013">
    <property type="entry name" value="Gal_mutarotase_sf_dom"/>
</dbReference>
<sequence length="328" mass="35541">MSDSIHPQRDDQPIDARPGDGPTHYVIRGFGYRAEVSEVGAAVRALVYDDPSGPYPLAGSGPDPEHALRYAGAVLAPWPGGVRDGHFFFDGIEHQLTVTDPDRGAAVHGFVWNRKWNLVSHTAARVEQVIEIGLQTGWPYRLLLTATHELGEYGLVASYTATNIGDYHAPFGLGVHPYLYAGYTPLDDCTLRLAAGTRVPIDRQRGLPTAYSQPVVGTDFDFTEPRPMDGVRLAVPFSALDEDADEVIRHRLCGPDGRGVELRTVPEFGWLYATTETGRADGGPERSLALIPATCPPDAFNLGIDVLVLQPGEVWDASWGLGVVGFSV</sequence>
<dbReference type="STRING" id="1219011.GCA_001895045_02890"/>
<dbReference type="AlphaFoldDB" id="A0A2X4U926"/>
<dbReference type="InterPro" id="IPR008183">
    <property type="entry name" value="Aldose_1/G6P_1-epimerase"/>
</dbReference>
<dbReference type="Gene3D" id="2.70.98.10">
    <property type="match status" value="1"/>
</dbReference>
<dbReference type="GO" id="GO:0005975">
    <property type="term" value="P:carbohydrate metabolic process"/>
    <property type="evidence" value="ECO:0007669"/>
    <property type="project" value="InterPro"/>
</dbReference>
<dbReference type="EMBL" id="LS483468">
    <property type="protein sequence ID" value="SQI30892.1"/>
    <property type="molecule type" value="Genomic_DNA"/>
</dbReference>
<dbReference type="SUPFAM" id="SSF74650">
    <property type="entry name" value="Galactose mutarotase-like"/>
    <property type="match status" value="1"/>
</dbReference>
<dbReference type="RefSeq" id="WP_084722626.1">
    <property type="nucleotide sequence ID" value="NZ_JAFBBL010000001.1"/>
</dbReference>
<organism evidence="2 3">
    <name type="scientific">Rhodococcus coprophilus</name>
    <dbReference type="NCBI Taxonomy" id="38310"/>
    <lineage>
        <taxon>Bacteria</taxon>
        <taxon>Bacillati</taxon>
        <taxon>Actinomycetota</taxon>
        <taxon>Actinomycetes</taxon>
        <taxon>Mycobacteriales</taxon>
        <taxon>Nocardiaceae</taxon>
        <taxon>Rhodococcus</taxon>
    </lineage>
</organism>
<dbReference type="Proteomes" id="UP000249091">
    <property type="component" value="Chromosome 1"/>
</dbReference>
<keyword evidence="3" id="KW-1185">Reference proteome</keyword>
<proteinExistence type="predicted"/>
<dbReference type="GO" id="GO:0030246">
    <property type="term" value="F:carbohydrate binding"/>
    <property type="evidence" value="ECO:0007669"/>
    <property type="project" value="InterPro"/>
</dbReference>
<dbReference type="GO" id="GO:0004034">
    <property type="term" value="F:aldose 1-epimerase activity"/>
    <property type="evidence" value="ECO:0007669"/>
    <property type="project" value="UniProtKB-EC"/>
</dbReference>
<dbReference type="KEGG" id="rcr:NCTC10994_01797"/>
<protein>
    <submittedName>
        <fullName evidence="2">Aldose 1-epimerase</fullName>
        <ecNumber evidence="2">5.1.3.3</ecNumber>
    </submittedName>
</protein>